<name>A0A150LD68_9BACI</name>
<comment type="caution">
    <text evidence="2">The sequence shown here is derived from an EMBL/GenBank/DDBJ whole genome shotgun (WGS) entry which is preliminary data.</text>
</comment>
<keyword evidence="1" id="KW-1133">Transmembrane helix</keyword>
<dbReference type="AlphaFoldDB" id="A0A150LD68"/>
<protein>
    <submittedName>
        <fullName evidence="2">Uncharacterized protein</fullName>
    </submittedName>
</protein>
<dbReference type="Proteomes" id="UP000075683">
    <property type="component" value="Unassembled WGS sequence"/>
</dbReference>
<reference evidence="2 3" key="1">
    <citation type="submission" date="2016-01" db="EMBL/GenBank/DDBJ databases">
        <title>Draft Genome Sequences of Seven Thermophilic Sporeformers Isolated from Foods.</title>
        <authorList>
            <person name="Berendsen E.M."/>
            <person name="Wells-Bennik M.H."/>
            <person name="Krawcyk A.O."/>
            <person name="De Jong A."/>
            <person name="Holsappel S."/>
            <person name="Eijlander R.T."/>
            <person name="Kuipers O.P."/>
        </authorList>
    </citation>
    <scope>NUCLEOTIDE SEQUENCE [LARGE SCALE GENOMIC DNA]</scope>
    <source>
        <strain evidence="2 3">B4135</strain>
    </source>
</reference>
<keyword evidence="1" id="KW-0472">Membrane</keyword>
<proteinExistence type="predicted"/>
<evidence type="ECO:0000256" key="1">
    <source>
        <dbReference type="SAM" id="Phobius"/>
    </source>
</evidence>
<accession>A0A150LD68</accession>
<keyword evidence="1" id="KW-0812">Transmembrane</keyword>
<feature type="transmembrane region" description="Helical" evidence="1">
    <location>
        <begin position="30"/>
        <end position="47"/>
    </location>
</feature>
<organism evidence="2 3">
    <name type="scientific">Caldibacillus debilis</name>
    <dbReference type="NCBI Taxonomy" id="301148"/>
    <lineage>
        <taxon>Bacteria</taxon>
        <taxon>Bacillati</taxon>
        <taxon>Bacillota</taxon>
        <taxon>Bacilli</taxon>
        <taxon>Bacillales</taxon>
        <taxon>Bacillaceae</taxon>
        <taxon>Caldibacillus</taxon>
    </lineage>
</organism>
<evidence type="ECO:0000313" key="3">
    <source>
        <dbReference type="Proteomes" id="UP000075683"/>
    </source>
</evidence>
<gene>
    <name evidence="2" type="ORF">B4135_3453</name>
</gene>
<sequence length="48" mass="5687">MIKSHFMKRPGTGKNNEMVFYFYLKLKKGCITFGCLILIKVSYTFFLE</sequence>
<dbReference type="EMBL" id="LQYT01000119">
    <property type="protein sequence ID" value="KYD10278.1"/>
    <property type="molecule type" value="Genomic_DNA"/>
</dbReference>
<evidence type="ECO:0000313" key="2">
    <source>
        <dbReference type="EMBL" id="KYD10278.1"/>
    </source>
</evidence>